<dbReference type="InterPro" id="IPR029060">
    <property type="entry name" value="PIN-like_dom_sf"/>
</dbReference>
<keyword evidence="10" id="KW-1185">Reference proteome</keyword>
<evidence type="ECO:0000256" key="5">
    <source>
        <dbReference type="ARBA" id="ARBA00022801"/>
    </source>
</evidence>
<keyword evidence="5" id="KW-0378">Hydrolase</keyword>
<comment type="caution">
    <text evidence="9">The sequence shown here is derived from an EMBL/GenBank/DDBJ whole genome shotgun (WGS) entry which is preliminary data.</text>
</comment>
<dbReference type="AlphaFoldDB" id="A0A3M9XMV4"/>
<dbReference type="GO" id="GO:0003677">
    <property type="term" value="F:DNA binding"/>
    <property type="evidence" value="ECO:0007669"/>
    <property type="project" value="UniProtKB-KW"/>
</dbReference>
<dbReference type="OrthoDB" id="9800524at2"/>
<keyword evidence="3" id="KW-0540">Nuclease</keyword>
<dbReference type="GO" id="GO:0016787">
    <property type="term" value="F:hydrolase activity"/>
    <property type="evidence" value="ECO:0007669"/>
    <property type="project" value="UniProtKB-KW"/>
</dbReference>
<dbReference type="GO" id="GO:0004518">
    <property type="term" value="F:nuclease activity"/>
    <property type="evidence" value="ECO:0007669"/>
    <property type="project" value="UniProtKB-KW"/>
</dbReference>
<accession>A0A3M9XMV4</accession>
<keyword evidence="4" id="KW-0479">Metal-binding</keyword>
<evidence type="ECO:0000313" key="10">
    <source>
        <dbReference type="Proteomes" id="UP000268623"/>
    </source>
</evidence>
<evidence type="ECO:0000313" key="9">
    <source>
        <dbReference type="EMBL" id="RNJ49617.1"/>
    </source>
</evidence>
<feature type="domain" description="PIN" evidence="8">
    <location>
        <begin position="2"/>
        <end position="122"/>
    </location>
</feature>
<dbReference type="GO" id="GO:0046872">
    <property type="term" value="F:metal ion binding"/>
    <property type="evidence" value="ECO:0007669"/>
    <property type="project" value="UniProtKB-KW"/>
</dbReference>
<evidence type="ECO:0000256" key="3">
    <source>
        <dbReference type="ARBA" id="ARBA00022722"/>
    </source>
</evidence>
<dbReference type="InterPro" id="IPR002716">
    <property type="entry name" value="PIN_dom"/>
</dbReference>
<evidence type="ECO:0000256" key="4">
    <source>
        <dbReference type="ARBA" id="ARBA00022723"/>
    </source>
</evidence>
<evidence type="ECO:0000259" key="8">
    <source>
        <dbReference type="Pfam" id="PF01850"/>
    </source>
</evidence>
<evidence type="ECO:0000256" key="2">
    <source>
        <dbReference type="ARBA" id="ARBA00022649"/>
    </source>
</evidence>
<sequence>MILVDTNILIDIASGDENWAEWSINALADAMSRGPLAINAIIHSEFSLGFSTEAACDAEIARFDLLFLDLPRAAGFRAGRAFRDYRRRGGARGSALPNFFIGAQASVLGVPILTRDLGRYRTYFPEVELVAP</sequence>
<organism evidence="9 10">
    <name type="scientific">Methylocystis hirsuta</name>
    <dbReference type="NCBI Taxonomy" id="369798"/>
    <lineage>
        <taxon>Bacteria</taxon>
        <taxon>Pseudomonadati</taxon>
        <taxon>Pseudomonadota</taxon>
        <taxon>Alphaproteobacteria</taxon>
        <taxon>Hyphomicrobiales</taxon>
        <taxon>Methylocystaceae</taxon>
        <taxon>Methylocystis</taxon>
    </lineage>
</organism>
<comment type="cofactor">
    <cofactor evidence="1">
        <name>Mg(2+)</name>
        <dbReference type="ChEBI" id="CHEBI:18420"/>
    </cofactor>
</comment>
<reference evidence="9 10" key="1">
    <citation type="submission" date="2018-08" db="EMBL/GenBank/DDBJ databases">
        <title>Genome sequence of Methylocystis hirsuta CSC1, a methanotroph able to accumulate PHAs.</title>
        <authorList>
            <person name="Bordel S."/>
            <person name="Rodriguez E."/>
            <person name="Gancedo J."/>
            <person name="Munoz R."/>
        </authorList>
    </citation>
    <scope>NUCLEOTIDE SEQUENCE [LARGE SCALE GENOMIC DNA]</scope>
    <source>
        <strain evidence="9 10">CSC1</strain>
    </source>
</reference>
<dbReference type="SUPFAM" id="SSF88723">
    <property type="entry name" value="PIN domain-like"/>
    <property type="match status" value="1"/>
</dbReference>
<dbReference type="Pfam" id="PF01850">
    <property type="entry name" value="PIN"/>
    <property type="match status" value="1"/>
</dbReference>
<keyword evidence="6" id="KW-0460">Magnesium</keyword>
<gene>
    <name evidence="9" type="ORF">D1O30_08395</name>
</gene>
<dbReference type="InterPro" id="IPR050556">
    <property type="entry name" value="Type_II_TA_system_RNase"/>
</dbReference>
<protein>
    <submittedName>
        <fullName evidence="9">DNA-binding protein</fullName>
    </submittedName>
</protein>
<keyword evidence="2" id="KW-1277">Toxin-antitoxin system</keyword>
<dbReference type="Proteomes" id="UP000268623">
    <property type="component" value="Unassembled WGS sequence"/>
</dbReference>
<comment type="similarity">
    <text evidence="7">Belongs to the PINc/VapC protein family.</text>
</comment>
<dbReference type="EMBL" id="QWDD01000001">
    <property type="protein sequence ID" value="RNJ49617.1"/>
    <property type="molecule type" value="Genomic_DNA"/>
</dbReference>
<evidence type="ECO:0000256" key="6">
    <source>
        <dbReference type="ARBA" id="ARBA00022842"/>
    </source>
</evidence>
<keyword evidence="9" id="KW-0238">DNA-binding</keyword>
<evidence type="ECO:0000256" key="7">
    <source>
        <dbReference type="ARBA" id="ARBA00038093"/>
    </source>
</evidence>
<dbReference type="PANTHER" id="PTHR33653">
    <property type="entry name" value="RIBONUCLEASE VAPC2"/>
    <property type="match status" value="1"/>
</dbReference>
<dbReference type="RefSeq" id="WP_123175585.1">
    <property type="nucleotide sequence ID" value="NZ_QWDD01000001.1"/>
</dbReference>
<dbReference type="Gene3D" id="3.40.50.1010">
    <property type="entry name" value="5'-nuclease"/>
    <property type="match status" value="1"/>
</dbReference>
<evidence type="ECO:0000256" key="1">
    <source>
        <dbReference type="ARBA" id="ARBA00001946"/>
    </source>
</evidence>
<dbReference type="PANTHER" id="PTHR33653:SF1">
    <property type="entry name" value="RIBONUCLEASE VAPC2"/>
    <property type="match status" value="1"/>
</dbReference>
<name>A0A3M9XMV4_9HYPH</name>
<proteinExistence type="inferred from homology"/>